<proteinExistence type="inferred from homology"/>
<feature type="domain" description="Vacuolar protein sorting-associated protein 54 C-terminal" evidence="7">
    <location>
        <begin position="596"/>
        <end position="727"/>
    </location>
</feature>
<keyword evidence="6" id="KW-0175">Coiled coil</keyword>
<dbReference type="OrthoDB" id="10259024at2759"/>
<gene>
    <name evidence="8" type="primary">VPS54</name>
</gene>
<reference evidence="8" key="1">
    <citation type="submission" date="2014-05" db="EMBL/GenBank/DDBJ databases">
        <authorList>
            <person name="Chronopoulou M."/>
        </authorList>
    </citation>
    <scope>NUCLEOTIDE SEQUENCE</scope>
    <source>
        <tissue evidence="8">Whole organism</tissue>
    </source>
</reference>
<dbReference type="InterPro" id="IPR012501">
    <property type="entry name" value="Vps54_C"/>
</dbReference>
<dbReference type="AlphaFoldDB" id="A0A0K2TC74"/>
<evidence type="ECO:0000256" key="2">
    <source>
        <dbReference type="ARBA" id="ARBA00009150"/>
    </source>
</evidence>
<keyword evidence="3" id="KW-0813">Transport</keyword>
<comment type="similarity">
    <text evidence="2">Belongs to the VPS54 family.</text>
</comment>
<evidence type="ECO:0000313" key="8">
    <source>
        <dbReference type="EMBL" id="CDW23430.1"/>
    </source>
</evidence>
<dbReference type="GO" id="GO:0006896">
    <property type="term" value="P:Golgi to vacuole transport"/>
    <property type="evidence" value="ECO:0007669"/>
    <property type="project" value="TreeGrafter"/>
</dbReference>
<protein>
    <submittedName>
        <fullName evidence="8">Vacuolar protein sorting 54 homolog (S. cerevisiae) [Strongylocentrotus purpuratus]</fullName>
    </submittedName>
</protein>
<keyword evidence="4" id="KW-0653">Protein transport</keyword>
<dbReference type="GO" id="GO:0042147">
    <property type="term" value="P:retrograde transport, endosome to Golgi"/>
    <property type="evidence" value="ECO:0007669"/>
    <property type="project" value="InterPro"/>
</dbReference>
<dbReference type="GO" id="GO:0000938">
    <property type="term" value="C:GARP complex"/>
    <property type="evidence" value="ECO:0007669"/>
    <property type="project" value="InterPro"/>
</dbReference>
<evidence type="ECO:0000259" key="7">
    <source>
        <dbReference type="Pfam" id="PF07928"/>
    </source>
</evidence>
<dbReference type="GO" id="GO:0015031">
    <property type="term" value="P:protein transport"/>
    <property type="evidence" value="ECO:0007669"/>
    <property type="project" value="UniProtKB-KW"/>
</dbReference>
<dbReference type="GO" id="GO:0005829">
    <property type="term" value="C:cytosol"/>
    <property type="evidence" value="ECO:0007669"/>
    <property type="project" value="GOC"/>
</dbReference>
<dbReference type="InterPro" id="IPR039745">
    <property type="entry name" value="Vps54"/>
</dbReference>
<evidence type="ECO:0000256" key="1">
    <source>
        <dbReference type="ARBA" id="ARBA00004601"/>
    </source>
</evidence>
<comment type="subcellular location">
    <subcellularLocation>
        <location evidence="1">Golgi apparatus</location>
        <location evidence="1">trans-Golgi network</location>
    </subcellularLocation>
</comment>
<dbReference type="Pfam" id="PF07928">
    <property type="entry name" value="Vps54"/>
    <property type="match status" value="1"/>
</dbReference>
<sequence>MIRRKVFTDGLYPLSFNLIEIQIISGKQKDFFTRSWGDSFVDTAPIPSSPYLYQLSEHAFTRYIRRVRKHLRPNARAKTPSLLNGTQASTPKKVIPPLSGIPKFFLDENFDLMKPEVFSYIFPFLMKSSKGNQNGMELSGFSSQSREVQECVTQHLDVVEINLGHHLAQKYHHFFQVMSYQDALMSQLKVLIKVVKELREDLRELYEPMNLSLKVSQLLRRKNNYERIQNRLNSMSFLHQTQPTIQLLLSNSEFSGALDLIRTSKDILRVELKGVVSFRHLFSQLDEIQVMISKILVSDFRGIIVTEVEKHTFLKRATCLDDLNEDNEDLNEGKLFSVIYGLLRLNSYTFLEELEESCANAVKNIIAKCVSVLPHSKDQASTTSYRVGEFARIATPEGWTDLFDMLLGSLIVLLRRVKLVQRIILTAIIKVNDLTDSSPISLRCENNYTCQTQSLEDSSSQVLMNVCDLINERCATLLALRSKSEAISLMTLNEPKTIEKLIFILNNEMKTLSFGNSGNCLYLTLLSQFLQFIQCFDERQREKITQIVTKEKWVKSVFDICELVDKCSQFPRFVSFFKTENTSNGHCISYKDEELSYDILESALAFLYIVIDYHMLSIELPGVKRELGFKLVDILCFYNSRICQYIIGLAALKFMTLPKISFINLYLTFNSIDFISRFIPILASEFEDTSNEHKKISESLSRQFDNAMNRYSDHKQEIVEKIIETLDDMQSKEFSAWTWDSKKSVPSQNFKKICRNINTFHETANSFLPKCILIQIMKKVHINFCRVVRNEIKRKQRKSPKVDRISRDLLSEMVYYGQSLLRITDIIPQHEASNDYFEKNLWD</sequence>
<dbReference type="Gene3D" id="6.10.250.860">
    <property type="match status" value="1"/>
</dbReference>
<evidence type="ECO:0000256" key="4">
    <source>
        <dbReference type="ARBA" id="ARBA00022927"/>
    </source>
</evidence>
<dbReference type="EMBL" id="HACA01006069">
    <property type="protein sequence ID" value="CDW23430.1"/>
    <property type="molecule type" value="Transcribed_RNA"/>
</dbReference>
<dbReference type="PANTHER" id="PTHR12965">
    <property type="entry name" value="VACUOLAR PROTEIN SORTING 54"/>
    <property type="match status" value="1"/>
</dbReference>
<dbReference type="Gene3D" id="1.20.1280.130">
    <property type="match status" value="1"/>
</dbReference>
<organism evidence="8">
    <name type="scientific">Lepeophtheirus salmonis</name>
    <name type="common">Salmon louse</name>
    <name type="synonym">Caligus salmonis</name>
    <dbReference type="NCBI Taxonomy" id="72036"/>
    <lineage>
        <taxon>Eukaryota</taxon>
        <taxon>Metazoa</taxon>
        <taxon>Ecdysozoa</taxon>
        <taxon>Arthropoda</taxon>
        <taxon>Crustacea</taxon>
        <taxon>Multicrustacea</taxon>
        <taxon>Hexanauplia</taxon>
        <taxon>Copepoda</taxon>
        <taxon>Siphonostomatoida</taxon>
        <taxon>Caligidae</taxon>
        <taxon>Lepeophtheirus</taxon>
    </lineage>
</organism>
<evidence type="ECO:0000256" key="5">
    <source>
        <dbReference type="ARBA" id="ARBA00023034"/>
    </source>
</evidence>
<accession>A0A0K2TC74</accession>
<dbReference type="GO" id="GO:0019905">
    <property type="term" value="F:syntaxin binding"/>
    <property type="evidence" value="ECO:0007669"/>
    <property type="project" value="TreeGrafter"/>
</dbReference>
<dbReference type="PANTHER" id="PTHR12965:SF0">
    <property type="entry name" value="VACUOLAR PROTEIN SORTING-ASSOCIATED PROTEIN 54"/>
    <property type="match status" value="1"/>
</dbReference>
<keyword evidence="5" id="KW-0333">Golgi apparatus</keyword>
<name>A0A0K2TC74_LEPSM</name>
<evidence type="ECO:0000256" key="6">
    <source>
        <dbReference type="ARBA" id="ARBA00023054"/>
    </source>
</evidence>
<evidence type="ECO:0000256" key="3">
    <source>
        <dbReference type="ARBA" id="ARBA00022448"/>
    </source>
</evidence>